<dbReference type="PANTHER" id="PTHR22744:SF17">
    <property type="entry name" value="BTB DOMAIN-CONTAINING PROTEIN"/>
    <property type="match status" value="1"/>
</dbReference>
<dbReference type="CDD" id="cd18186">
    <property type="entry name" value="BTB_POZ_ZBTB_KLHL-like"/>
    <property type="match status" value="1"/>
</dbReference>
<protein>
    <submittedName>
        <fullName evidence="1">BTB and MATH domain-containing protein 36</fullName>
    </submittedName>
</protein>
<accession>K1R4A7</accession>
<dbReference type="HOGENOM" id="CLU_635007_0_0_1"/>
<organism evidence="1">
    <name type="scientific">Magallana gigas</name>
    <name type="common">Pacific oyster</name>
    <name type="synonym">Crassostrea gigas</name>
    <dbReference type="NCBI Taxonomy" id="29159"/>
    <lineage>
        <taxon>Eukaryota</taxon>
        <taxon>Metazoa</taxon>
        <taxon>Spiralia</taxon>
        <taxon>Lophotrochozoa</taxon>
        <taxon>Mollusca</taxon>
        <taxon>Bivalvia</taxon>
        <taxon>Autobranchia</taxon>
        <taxon>Pteriomorphia</taxon>
        <taxon>Ostreida</taxon>
        <taxon>Ostreoidea</taxon>
        <taxon>Ostreidae</taxon>
        <taxon>Magallana</taxon>
    </lineage>
</organism>
<dbReference type="PANTHER" id="PTHR22744">
    <property type="entry name" value="HELIX LOOP HELIX PROTEIN 21-RELATED"/>
    <property type="match status" value="1"/>
</dbReference>
<gene>
    <name evidence="1" type="ORF">CGI_10015769</name>
</gene>
<reference evidence="1" key="1">
    <citation type="journal article" date="2012" name="Nature">
        <title>The oyster genome reveals stress adaptation and complexity of shell formation.</title>
        <authorList>
            <person name="Zhang G."/>
            <person name="Fang X."/>
            <person name="Guo X."/>
            <person name="Li L."/>
            <person name="Luo R."/>
            <person name="Xu F."/>
            <person name="Yang P."/>
            <person name="Zhang L."/>
            <person name="Wang X."/>
            <person name="Qi H."/>
            <person name="Xiong Z."/>
            <person name="Que H."/>
            <person name="Xie Y."/>
            <person name="Holland P.W."/>
            <person name="Paps J."/>
            <person name="Zhu Y."/>
            <person name="Wu F."/>
            <person name="Chen Y."/>
            <person name="Wang J."/>
            <person name="Peng C."/>
            <person name="Meng J."/>
            <person name="Yang L."/>
            <person name="Liu J."/>
            <person name="Wen B."/>
            <person name="Zhang N."/>
            <person name="Huang Z."/>
            <person name="Zhu Q."/>
            <person name="Feng Y."/>
            <person name="Mount A."/>
            <person name="Hedgecock D."/>
            <person name="Xu Z."/>
            <person name="Liu Y."/>
            <person name="Domazet-Loso T."/>
            <person name="Du Y."/>
            <person name="Sun X."/>
            <person name="Zhang S."/>
            <person name="Liu B."/>
            <person name="Cheng P."/>
            <person name="Jiang X."/>
            <person name="Li J."/>
            <person name="Fan D."/>
            <person name="Wang W."/>
            <person name="Fu W."/>
            <person name="Wang T."/>
            <person name="Wang B."/>
            <person name="Zhang J."/>
            <person name="Peng Z."/>
            <person name="Li Y."/>
            <person name="Li N."/>
            <person name="Wang J."/>
            <person name="Chen M."/>
            <person name="He Y."/>
            <person name="Tan F."/>
            <person name="Song X."/>
            <person name="Zheng Q."/>
            <person name="Huang R."/>
            <person name="Yang H."/>
            <person name="Du X."/>
            <person name="Chen L."/>
            <person name="Yang M."/>
            <person name="Gaffney P.M."/>
            <person name="Wang S."/>
            <person name="Luo L."/>
            <person name="She Z."/>
            <person name="Ming Y."/>
            <person name="Huang W."/>
            <person name="Zhang S."/>
            <person name="Huang B."/>
            <person name="Zhang Y."/>
            <person name="Qu T."/>
            <person name="Ni P."/>
            <person name="Miao G."/>
            <person name="Wang J."/>
            <person name="Wang Q."/>
            <person name="Steinberg C.E."/>
            <person name="Wang H."/>
            <person name="Li N."/>
            <person name="Qian L."/>
            <person name="Zhang G."/>
            <person name="Li Y."/>
            <person name="Yang H."/>
            <person name="Liu X."/>
            <person name="Wang J."/>
            <person name="Yin Y."/>
            <person name="Wang J."/>
        </authorList>
    </citation>
    <scope>NUCLEOTIDE SEQUENCE [LARGE SCALE GENOMIC DNA]</scope>
    <source>
        <strain evidence="1">05x7-T-G4-1.051#20</strain>
    </source>
</reference>
<dbReference type="AlphaFoldDB" id="K1R4A7"/>
<dbReference type="InterPro" id="IPR011333">
    <property type="entry name" value="SKP1/BTB/POZ_sf"/>
</dbReference>
<dbReference type="Pfam" id="PF00651">
    <property type="entry name" value="BTB"/>
    <property type="match status" value="2"/>
</dbReference>
<dbReference type="PROSITE" id="PS50097">
    <property type="entry name" value="BTB"/>
    <property type="match status" value="1"/>
</dbReference>
<sequence>MLTGEFKEKTMSELELHGKEFSTFVPFLRCIFPREEFKLTETCIDDILPLADEYEVKCVLQKCENWLLTELEFKGAKVTPHYVDVDNDVKYLMKCLYYGEKYSLQELYKKSFKTVLPYQLKWYIKTEHYQKLLEENKRTGQISVKSRELSFEHLWIYYVLSNDKENIPNTFAGVELRISECWLSGNKPSGNLPTFWHQIKHTKGPFASTLNSSDFTVQSNTSLEMEKKPFEYDPEVTDFTLIVENQKLHVAKAVLIDASPVFRKMLTGEFKEKNMSELELPGKKYSSFELFLRCIFPKEYYELTESHIDEILPLADEYEVKCVLQKCEHWLLTQFELKEANLKVSPHYQGVDSNVSFLMKCLYYGERYSLVEFYKKCSIKALPYRLQRYKENEHYQMLPESRKRQLVEDRLLEIERRAKKSRQSCGFDTIKT</sequence>
<name>K1R4A7_MAGGI</name>
<evidence type="ECO:0000313" key="1">
    <source>
        <dbReference type="EMBL" id="EKC36015.1"/>
    </source>
</evidence>
<dbReference type="EMBL" id="JH819013">
    <property type="protein sequence ID" value="EKC36015.1"/>
    <property type="molecule type" value="Genomic_DNA"/>
</dbReference>
<dbReference type="InterPro" id="IPR000210">
    <property type="entry name" value="BTB/POZ_dom"/>
</dbReference>
<proteinExistence type="predicted"/>
<dbReference type="InParanoid" id="K1R4A7"/>
<dbReference type="SMART" id="SM00225">
    <property type="entry name" value="BTB"/>
    <property type="match status" value="1"/>
</dbReference>
<dbReference type="SUPFAM" id="SSF54695">
    <property type="entry name" value="POZ domain"/>
    <property type="match status" value="2"/>
</dbReference>
<dbReference type="Gene3D" id="3.30.710.10">
    <property type="entry name" value="Potassium Channel Kv1.1, Chain A"/>
    <property type="match status" value="2"/>
</dbReference>